<feature type="transmembrane region" description="Helical" evidence="1">
    <location>
        <begin position="59"/>
        <end position="83"/>
    </location>
</feature>
<evidence type="ECO:0000313" key="2">
    <source>
        <dbReference type="EMBL" id="MFC3192870.1"/>
    </source>
</evidence>
<comment type="caution">
    <text evidence="2">The sequence shown here is derived from an EMBL/GenBank/DDBJ whole genome shotgun (WGS) entry which is preliminary data.</text>
</comment>
<dbReference type="RefSeq" id="WP_077409536.1">
    <property type="nucleotide sequence ID" value="NZ_JBHRTS010000001.1"/>
</dbReference>
<dbReference type="Proteomes" id="UP001595533">
    <property type="component" value="Unassembled WGS sequence"/>
</dbReference>
<protein>
    <submittedName>
        <fullName evidence="2">Uncharacterized protein</fullName>
    </submittedName>
</protein>
<reference evidence="3" key="1">
    <citation type="journal article" date="2019" name="Int. J. Syst. Evol. Microbiol.">
        <title>The Global Catalogue of Microorganisms (GCM) 10K type strain sequencing project: providing services to taxonomists for standard genome sequencing and annotation.</title>
        <authorList>
            <consortium name="The Broad Institute Genomics Platform"/>
            <consortium name="The Broad Institute Genome Sequencing Center for Infectious Disease"/>
            <person name="Wu L."/>
            <person name="Ma J."/>
        </authorList>
    </citation>
    <scope>NUCLEOTIDE SEQUENCE [LARGE SCALE GENOMIC DNA]</scope>
    <source>
        <strain evidence="3">KCTC 42953</strain>
    </source>
</reference>
<keyword evidence="3" id="KW-1185">Reference proteome</keyword>
<keyword evidence="1" id="KW-0812">Transmembrane</keyword>
<evidence type="ECO:0000313" key="3">
    <source>
        <dbReference type="Proteomes" id="UP001595533"/>
    </source>
</evidence>
<dbReference type="EMBL" id="JBHRTS010000001">
    <property type="protein sequence ID" value="MFC3192870.1"/>
    <property type="molecule type" value="Genomic_DNA"/>
</dbReference>
<proteinExistence type="predicted"/>
<keyword evidence="1" id="KW-0472">Membrane</keyword>
<name>A0ABV7J477_9GAMM</name>
<organism evidence="2 3">
    <name type="scientific">Marinicella sediminis</name>
    <dbReference type="NCBI Taxonomy" id="1792834"/>
    <lineage>
        <taxon>Bacteria</taxon>
        <taxon>Pseudomonadati</taxon>
        <taxon>Pseudomonadota</taxon>
        <taxon>Gammaproteobacteria</taxon>
        <taxon>Lysobacterales</taxon>
        <taxon>Marinicellaceae</taxon>
        <taxon>Marinicella</taxon>
    </lineage>
</organism>
<evidence type="ECO:0000256" key="1">
    <source>
        <dbReference type="SAM" id="Phobius"/>
    </source>
</evidence>
<gene>
    <name evidence="2" type="ORF">ACFODZ_01325</name>
</gene>
<keyword evidence="1" id="KW-1133">Transmembrane helix</keyword>
<sequence length="84" mass="9476">MKFYMGYRLSGLALLALMLVLLCWLLGFLTLKIYRSFKPIEAEEHDGFLTHVPREGDGVIKAVLVGLVWLALIGAVLIFGFGWY</sequence>
<accession>A0ABV7J477</accession>